<dbReference type="Proteomes" id="UP001145114">
    <property type="component" value="Unassembled WGS sequence"/>
</dbReference>
<name>A0ACC1HSS1_9FUNG</name>
<evidence type="ECO:0000313" key="2">
    <source>
        <dbReference type="Proteomes" id="UP001145114"/>
    </source>
</evidence>
<keyword evidence="2" id="KW-1185">Reference proteome</keyword>
<organism evidence="1 2">
    <name type="scientific">Spiromyces aspiralis</name>
    <dbReference type="NCBI Taxonomy" id="68401"/>
    <lineage>
        <taxon>Eukaryota</taxon>
        <taxon>Fungi</taxon>
        <taxon>Fungi incertae sedis</taxon>
        <taxon>Zoopagomycota</taxon>
        <taxon>Kickxellomycotina</taxon>
        <taxon>Kickxellomycetes</taxon>
        <taxon>Kickxellales</taxon>
        <taxon>Kickxellaceae</taxon>
        <taxon>Spiromyces</taxon>
    </lineage>
</organism>
<gene>
    <name evidence="1" type="ORF">EV182_003301</name>
</gene>
<accession>A0ACC1HSS1</accession>
<dbReference type="EMBL" id="JAMZIH010000835">
    <property type="protein sequence ID" value="KAJ1678813.1"/>
    <property type="molecule type" value="Genomic_DNA"/>
</dbReference>
<sequence length="752" mass="82625">MILAVVAAGAITTAVATAAVTLTTSLPAGNHDTTGPTTAEPPPLQPPIDLLTLILSILTVILGYVYLTTYSSWATQPDISPSILSKQANVSAIREKESETASYRSTQLAPQAPLMTTSDAGIRTLRDAFRKARQGEASKGDAEVAVKYLESLESDEVLTVSKGEIKRRFEAFGRYLVRHVPCDVAVATGKDKLKAVAILLPASVEWLVTYQACIELGIVVVLVPVAIKMESACKILAHSGVQTVVTTMSLASSLSRMLKQACPLVKHLILTGDNTEAMDQSIRKAAIVTLFNDMMAEGSDDSGLSEAETVKLQPDSPAYVLYDMCRMDDLSGVVITHGNALAALSAYNAHFPFNERLLAPRDNYLCAVTLADATSLTFANLALANGCAISVLETEDGEKLIHRSFVLRPTFTYLSSVLARDICDLLDNNIVQYPPAERWMFKRGLKHRRNALAAGYIPRWTIWDIAYFRHFNNYLGGKLRVVFVSPYTFSFDSEKLLLLLGCQVLPMIGSTATTGAITCTRFYDYGHVVRDCSSFGPPLACSEIKLVNVVDIPMGAENHPLYGEIYVRGPAVAKSFWNDAGREKDSVLRPLLNDYGWHPTGLFAVLLPNRTLHFVGRTRETMLTPDGRISHLHVIEEALSRSPFIVQIAISLTATANRCNALVYPKASRLLEEARRLNRPFKLSNIGEYSWCSDLVERDIIRIAKEHKLGWLADPKRTSIKIKLWPQPLNSESGVVLPGGQINRLELERMFG</sequence>
<comment type="caution">
    <text evidence="1">The sequence shown here is derived from an EMBL/GenBank/DDBJ whole genome shotgun (WGS) entry which is preliminary data.</text>
</comment>
<reference evidence="1" key="1">
    <citation type="submission" date="2022-06" db="EMBL/GenBank/DDBJ databases">
        <title>Phylogenomic reconstructions and comparative analyses of Kickxellomycotina fungi.</title>
        <authorList>
            <person name="Reynolds N.K."/>
            <person name="Stajich J.E."/>
            <person name="Barry K."/>
            <person name="Grigoriev I.V."/>
            <person name="Crous P."/>
            <person name="Smith M.E."/>
        </authorList>
    </citation>
    <scope>NUCLEOTIDE SEQUENCE</scope>
    <source>
        <strain evidence="1">RSA 2271</strain>
    </source>
</reference>
<proteinExistence type="predicted"/>
<evidence type="ECO:0000313" key="1">
    <source>
        <dbReference type="EMBL" id="KAJ1678813.1"/>
    </source>
</evidence>
<protein>
    <submittedName>
        <fullName evidence="1">Uncharacterized protein</fullName>
    </submittedName>
</protein>